<evidence type="ECO:0000256" key="2">
    <source>
        <dbReference type="SAM" id="MobiDB-lite"/>
    </source>
</evidence>
<dbReference type="Gene3D" id="1.10.30.10">
    <property type="entry name" value="High mobility group box domain"/>
    <property type="match status" value="1"/>
</dbReference>
<feature type="DNA-binding region" description="HMG box" evidence="1">
    <location>
        <begin position="20"/>
        <end position="86"/>
    </location>
</feature>
<evidence type="ECO:0000313" key="4">
    <source>
        <dbReference type="EMBL" id="KAJ3657385.1"/>
    </source>
</evidence>
<dbReference type="SUPFAM" id="SSF47095">
    <property type="entry name" value="HMG-box"/>
    <property type="match status" value="1"/>
</dbReference>
<feature type="compositionally biased region" description="Basic residues" evidence="2">
    <location>
        <begin position="1"/>
        <end position="11"/>
    </location>
</feature>
<evidence type="ECO:0000313" key="5">
    <source>
        <dbReference type="Proteomes" id="UP001168821"/>
    </source>
</evidence>
<dbReference type="Pfam" id="PF06382">
    <property type="entry name" value="Protamine_like"/>
    <property type="match status" value="1"/>
</dbReference>
<dbReference type="InterPro" id="IPR036910">
    <property type="entry name" value="HMG_box_dom_sf"/>
</dbReference>
<dbReference type="Proteomes" id="UP001168821">
    <property type="component" value="Unassembled WGS sequence"/>
</dbReference>
<dbReference type="InterPro" id="IPR024460">
    <property type="entry name" value="Protamine-like"/>
</dbReference>
<feature type="compositionally biased region" description="Basic residues" evidence="2">
    <location>
        <begin position="71"/>
        <end position="84"/>
    </location>
</feature>
<keyword evidence="1" id="KW-0238">DNA-binding</keyword>
<reference evidence="4" key="1">
    <citation type="journal article" date="2023" name="G3 (Bethesda)">
        <title>Whole genome assemblies of Zophobas morio and Tenebrio molitor.</title>
        <authorList>
            <person name="Kaur S."/>
            <person name="Stinson S.A."/>
            <person name="diCenzo G.C."/>
        </authorList>
    </citation>
    <scope>NUCLEOTIDE SEQUENCE</scope>
    <source>
        <strain evidence="4">QUZm001</strain>
    </source>
</reference>
<feature type="region of interest" description="Disordered" evidence="2">
    <location>
        <begin position="57"/>
        <end position="99"/>
    </location>
</feature>
<dbReference type="InterPro" id="IPR009071">
    <property type="entry name" value="HMG_box_dom"/>
</dbReference>
<dbReference type="AlphaFoldDB" id="A0AA38IK84"/>
<name>A0AA38IK84_9CUCU</name>
<comment type="caution">
    <text evidence="4">The sequence shown here is derived from an EMBL/GenBank/DDBJ whole genome shotgun (WGS) entry which is preliminary data.</text>
</comment>
<evidence type="ECO:0000256" key="1">
    <source>
        <dbReference type="PROSITE-ProRule" id="PRU00267"/>
    </source>
</evidence>
<feature type="compositionally biased region" description="Basic and acidic residues" evidence="2">
    <location>
        <begin position="57"/>
        <end position="70"/>
    </location>
</feature>
<dbReference type="PROSITE" id="PS50118">
    <property type="entry name" value="HMG_BOX_2"/>
    <property type="match status" value="1"/>
</dbReference>
<feature type="region of interest" description="Disordered" evidence="2">
    <location>
        <begin position="1"/>
        <end position="24"/>
    </location>
</feature>
<keyword evidence="1" id="KW-0539">Nucleus</keyword>
<dbReference type="GO" id="GO:0003677">
    <property type="term" value="F:DNA binding"/>
    <property type="evidence" value="ECO:0007669"/>
    <property type="project" value="UniProtKB-UniRule"/>
</dbReference>
<evidence type="ECO:0000259" key="3">
    <source>
        <dbReference type="PROSITE" id="PS50118"/>
    </source>
</evidence>
<accession>A0AA38IK84</accession>
<sequence length="99" mass="11901">MDKKNITKQKKKEPTPQKSPPIYRNPFLNFLQEYRKKNVGVSGRELIQNAGELWRKMTDAEKAPYYEMAKKAPRRRRHRRRKRRQHDESDRSGSRSSTT</sequence>
<dbReference type="GO" id="GO:0005634">
    <property type="term" value="C:nucleus"/>
    <property type="evidence" value="ECO:0007669"/>
    <property type="project" value="UniProtKB-UniRule"/>
</dbReference>
<keyword evidence="5" id="KW-1185">Reference proteome</keyword>
<gene>
    <name evidence="4" type="ORF">Zmor_009193</name>
</gene>
<organism evidence="4 5">
    <name type="scientific">Zophobas morio</name>
    <dbReference type="NCBI Taxonomy" id="2755281"/>
    <lineage>
        <taxon>Eukaryota</taxon>
        <taxon>Metazoa</taxon>
        <taxon>Ecdysozoa</taxon>
        <taxon>Arthropoda</taxon>
        <taxon>Hexapoda</taxon>
        <taxon>Insecta</taxon>
        <taxon>Pterygota</taxon>
        <taxon>Neoptera</taxon>
        <taxon>Endopterygota</taxon>
        <taxon>Coleoptera</taxon>
        <taxon>Polyphaga</taxon>
        <taxon>Cucujiformia</taxon>
        <taxon>Tenebrionidae</taxon>
        <taxon>Zophobas</taxon>
    </lineage>
</organism>
<dbReference type="EMBL" id="JALNTZ010000003">
    <property type="protein sequence ID" value="KAJ3657385.1"/>
    <property type="molecule type" value="Genomic_DNA"/>
</dbReference>
<dbReference type="CDD" id="cd00084">
    <property type="entry name" value="HMG-box_SF"/>
    <property type="match status" value="1"/>
</dbReference>
<dbReference type="SMART" id="SM00398">
    <property type="entry name" value="HMG"/>
    <property type="match status" value="1"/>
</dbReference>
<feature type="domain" description="HMG box" evidence="3">
    <location>
        <begin position="20"/>
        <end position="86"/>
    </location>
</feature>
<protein>
    <recommendedName>
        <fullName evidence="3">HMG box domain-containing protein</fullName>
    </recommendedName>
</protein>
<proteinExistence type="predicted"/>